<evidence type="ECO:0008006" key="5">
    <source>
        <dbReference type="Google" id="ProtNLM"/>
    </source>
</evidence>
<evidence type="ECO:0000313" key="4">
    <source>
        <dbReference type="Proteomes" id="UP001159042"/>
    </source>
</evidence>
<comment type="caution">
    <text evidence="3">The sequence shown here is derived from an EMBL/GenBank/DDBJ whole genome shotgun (WGS) entry which is preliminary data.</text>
</comment>
<dbReference type="Gene3D" id="3.30.1370.60">
    <property type="entry name" value="Hypothetical oxidoreductase yiak, domain 2"/>
    <property type="match status" value="1"/>
</dbReference>
<organism evidence="3 4">
    <name type="scientific">Exocentrus adspersus</name>
    <dbReference type="NCBI Taxonomy" id="1586481"/>
    <lineage>
        <taxon>Eukaryota</taxon>
        <taxon>Metazoa</taxon>
        <taxon>Ecdysozoa</taxon>
        <taxon>Arthropoda</taxon>
        <taxon>Hexapoda</taxon>
        <taxon>Insecta</taxon>
        <taxon>Pterygota</taxon>
        <taxon>Neoptera</taxon>
        <taxon>Endopterygota</taxon>
        <taxon>Coleoptera</taxon>
        <taxon>Polyphaga</taxon>
        <taxon>Cucujiformia</taxon>
        <taxon>Chrysomeloidea</taxon>
        <taxon>Cerambycidae</taxon>
        <taxon>Lamiinae</taxon>
        <taxon>Acanthocinini</taxon>
        <taxon>Exocentrus</taxon>
    </lineage>
</organism>
<accession>A0AAV8VQU8</accession>
<evidence type="ECO:0000256" key="1">
    <source>
        <dbReference type="ARBA" id="ARBA00006056"/>
    </source>
</evidence>
<dbReference type="GO" id="GO:0016491">
    <property type="term" value="F:oxidoreductase activity"/>
    <property type="evidence" value="ECO:0007669"/>
    <property type="project" value="UniProtKB-KW"/>
</dbReference>
<keyword evidence="4" id="KW-1185">Reference proteome</keyword>
<evidence type="ECO:0000313" key="3">
    <source>
        <dbReference type="EMBL" id="KAJ8916326.1"/>
    </source>
</evidence>
<gene>
    <name evidence="3" type="ORF">NQ315_005021</name>
</gene>
<dbReference type="InterPro" id="IPR036111">
    <property type="entry name" value="Mal/L-sulfo/L-lacto_DH-like_sf"/>
</dbReference>
<dbReference type="Proteomes" id="UP001159042">
    <property type="component" value="Unassembled WGS sequence"/>
</dbReference>
<dbReference type="PANTHER" id="PTHR11091">
    <property type="entry name" value="OXIDOREDUCTASE-RELATED"/>
    <property type="match status" value="1"/>
</dbReference>
<dbReference type="EMBL" id="JANEYG010000043">
    <property type="protein sequence ID" value="KAJ8916326.1"/>
    <property type="molecule type" value="Genomic_DNA"/>
</dbReference>
<evidence type="ECO:0000256" key="2">
    <source>
        <dbReference type="ARBA" id="ARBA00023002"/>
    </source>
</evidence>
<dbReference type="PANTHER" id="PTHR11091:SF0">
    <property type="entry name" value="MALATE DEHYDROGENASE"/>
    <property type="match status" value="1"/>
</dbReference>
<dbReference type="InterPro" id="IPR043143">
    <property type="entry name" value="Mal/L-sulf/L-lact_DH-like_NADP"/>
</dbReference>
<dbReference type="SUPFAM" id="SSF89733">
    <property type="entry name" value="L-sulfolactate dehydrogenase-like"/>
    <property type="match status" value="1"/>
</dbReference>
<dbReference type="Pfam" id="PF02615">
    <property type="entry name" value="Ldh_2"/>
    <property type="match status" value="1"/>
</dbReference>
<name>A0AAV8VQU8_9CUCU</name>
<protein>
    <recommendedName>
        <fullName evidence="5">Malate dehydrogenase</fullName>
    </recommendedName>
</protein>
<keyword evidence="2" id="KW-0560">Oxidoreductase</keyword>
<sequence>MIAPTIGENVANSLKLKHIELSRRKGTPIPEGWALNDEGKVETNPDVAIKSSKLLPLGGMEENSGYKGYGLGMMVEIFCGILSGSSFGPFIRKWGAHGETANLGHAFIAINPKCFANGFEKRMNDLMCHLRNMNPVPYVALAKV</sequence>
<dbReference type="AlphaFoldDB" id="A0AAV8VQU8"/>
<dbReference type="InterPro" id="IPR003767">
    <property type="entry name" value="Malate/L-lactate_DH-like"/>
</dbReference>
<comment type="similarity">
    <text evidence="1">Belongs to the LDH2/MDH2 oxidoreductase family.</text>
</comment>
<proteinExistence type="inferred from homology"/>
<reference evidence="3 4" key="1">
    <citation type="journal article" date="2023" name="Insect Mol. Biol.">
        <title>Genome sequencing provides insights into the evolution of gene families encoding plant cell wall-degrading enzymes in longhorned beetles.</title>
        <authorList>
            <person name="Shin N.R."/>
            <person name="Okamura Y."/>
            <person name="Kirsch R."/>
            <person name="Pauchet Y."/>
        </authorList>
    </citation>
    <scope>NUCLEOTIDE SEQUENCE [LARGE SCALE GENOMIC DNA]</scope>
    <source>
        <strain evidence="3">EAD_L_NR</strain>
    </source>
</reference>